<protein>
    <submittedName>
        <fullName evidence="4">Protein-(Glutamine-N5) methyltransferase, release factor-specific</fullName>
    </submittedName>
</protein>
<dbReference type="Proteomes" id="UP000223606">
    <property type="component" value="Chromosome 1"/>
</dbReference>
<dbReference type="AlphaFoldDB" id="A0A2C9D5B9"/>
<evidence type="ECO:0000313" key="5">
    <source>
        <dbReference type="Proteomes" id="UP000223606"/>
    </source>
</evidence>
<dbReference type="EMBL" id="LT960614">
    <property type="protein sequence ID" value="SON54705.1"/>
    <property type="molecule type" value="Genomic_DNA"/>
</dbReference>
<keyword evidence="4" id="KW-0808">Transferase</keyword>
<gene>
    <name evidence="4" type="ORF">HDIA_1164</name>
</gene>
<evidence type="ECO:0000259" key="3">
    <source>
        <dbReference type="Pfam" id="PF05175"/>
    </source>
</evidence>
<proteinExistence type="predicted"/>
<keyword evidence="5" id="KW-1185">Reference proteome</keyword>
<dbReference type="OrthoDB" id="5489421at2"/>
<dbReference type="Pfam" id="PF05175">
    <property type="entry name" value="MTS"/>
    <property type="match status" value="1"/>
</dbReference>
<keyword evidence="1 4" id="KW-0489">Methyltransferase</keyword>
<feature type="domain" description="Methyltransferase small" evidence="3">
    <location>
        <begin position="45"/>
        <end position="207"/>
    </location>
</feature>
<dbReference type="SUPFAM" id="SSF53335">
    <property type="entry name" value="S-adenosyl-L-methionine-dependent methyltransferases"/>
    <property type="match status" value="1"/>
</dbReference>
<sequence length="269" mass="28100">MSPSSIRDEAADADVPATTTDAFLGGKVTVRQPARGHRSGFDAVVLAASLPGTTRGTIADFGAGVGVAGLCAAARLGDVDLVFVERDEAALVLLHDNLAANAPLCRSMRIIAADIGATGRERVAAGLTAGLADHVIMNPPFHPASRSRHSPDRTRAAAHMLEDGGLDRWIRAAASVLRPDGTVTVIWRADEVADLVAALSRSFGSIDLLPLHARDGAPAHRLLARAKLQSRAPLALLQGLVVHNADGSYREAVDAVLRHGAALAIPWRT</sequence>
<dbReference type="GO" id="GO:0008168">
    <property type="term" value="F:methyltransferase activity"/>
    <property type="evidence" value="ECO:0007669"/>
    <property type="project" value="UniProtKB-KW"/>
</dbReference>
<dbReference type="PANTHER" id="PTHR47739">
    <property type="entry name" value="TRNA1(VAL) (ADENINE(37)-N6)-METHYLTRANSFERASE"/>
    <property type="match status" value="1"/>
</dbReference>
<dbReference type="GO" id="GO:0032259">
    <property type="term" value="P:methylation"/>
    <property type="evidence" value="ECO:0007669"/>
    <property type="project" value="UniProtKB-KW"/>
</dbReference>
<dbReference type="InterPro" id="IPR029063">
    <property type="entry name" value="SAM-dependent_MTases_sf"/>
</dbReference>
<dbReference type="RefSeq" id="WP_099555223.1">
    <property type="nucleotide sequence ID" value="NZ_LT960614.1"/>
</dbReference>
<dbReference type="KEGG" id="hdi:HDIA_1164"/>
<reference evidence="5" key="1">
    <citation type="submission" date="2017-09" db="EMBL/GenBank/DDBJ databases">
        <title>Genome sequence of Nannocystis excedens DSM 71.</title>
        <authorList>
            <person name="Blom J."/>
        </authorList>
    </citation>
    <scope>NUCLEOTIDE SEQUENCE [LARGE SCALE GENOMIC DNA]</scope>
    <source>
        <strain evidence="5">type strain: E19</strain>
    </source>
</reference>
<keyword evidence="2" id="KW-0949">S-adenosyl-L-methionine</keyword>
<dbReference type="Gene3D" id="3.40.50.150">
    <property type="entry name" value="Vaccinia Virus protein VP39"/>
    <property type="match status" value="1"/>
</dbReference>
<name>A0A2C9D5B9_9HYPH</name>
<dbReference type="InterPro" id="IPR007848">
    <property type="entry name" value="Small_mtfrase_dom"/>
</dbReference>
<evidence type="ECO:0000256" key="1">
    <source>
        <dbReference type="ARBA" id="ARBA00022603"/>
    </source>
</evidence>
<dbReference type="InterPro" id="IPR050210">
    <property type="entry name" value="tRNA_Adenine-N(6)_MTase"/>
</dbReference>
<evidence type="ECO:0000313" key="4">
    <source>
        <dbReference type="EMBL" id="SON54705.1"/>
    </source>
</evidence>
<evidence type="ECO:0000256" key="2">
    <source>
        <dbReference type="ARBA" id="ARBA00022691"/>
    </source>
</evidence>
<accession>A0A2C9D5B9</accession>
<organism evidence="4 5">
    <name type="scientific">Hartmannibacter diazotrophicus</name>
    <dbReference type="NCBI Taxonomy" id="1482074"/>
    <lineage>
        <taxon>Bacteria</taxon>
        <taxon>Pseudomonadati</taxon>
        <taxon>Pseudomonadota</taxon>
        <taxon>Alphaproteobacteria</taxon>
        <taxon>Hyphomicrobiales</taxon>
        <taxon>Pleomorphomonadaceae</taxon>
        <taxon>Hartmannibacter</taxon>
    </lineage>
</organism>
<dbReference type="PANTHER" id="PTHR47739:SF1">
    <property type="entry name" value="TRNA1(VAL) (ADENINE(37)-N6)-METHYLTRANSFERASE"/>
    <property type="match status" value="1"/>
</dbReference>